<dbReference type="OrthoDB" id="1001518at2759"/>
<name>A0A9D3UAG4_9ROSI</name>
<gene>
    <name evidence="2" type="ORF">J1N35_045170</name>
</gene>
<sequence>MKGKIEGLESALQNYELRIEHLEAREGHWKEELHHSQDQLRNKDYLMGEAIVQIREVADHLQDLVAQANMLSVKEKKEGEVVHLPSCWGTGNHNKARKLMNKKKMMRP</sequence>
<reference evidence="2 3" key="1">
    <citation type="journal article" date="2021" name="Plant Biotechnol. J.">
        <title>Multi-omics assisted identification of the key and species-specific regulatory components of drought-tolerant mechanisms in Gossypium stocksii.</title>
        <authorList>
            <person name="Yu D."/>
            <person name="Ke L."/>
            <person name="Zhang D."/>
            <person name="Wu Y."/>
            <person name="Sun Y."/>
            <person name="Mei J."/>
            <person name="Sun J."/>
            <person name="Sun Y."/>
        </authorList>
    </citation>
    <scope>NUCLEOTIDE SEQUENCE [LARGE SCALE GENOMIC DNA]</scope>
    <source>
        <strain evidence="3">cv. E1</strain>
        <tissue evidence="2">Leaf</tissue>
    </source>
</reference>
<evidence type="ECO:0000256" key="1">
    <source>
        <dbReference type="SAM" id="Coils"/>
    </source>
</evidence>
<feature type="coiled-coil region" evidence="1">
    <location>
        <begin position="5"/>
        <end position="32"/>
    </location>
</feature>
<evidence type="ECO:0000313" key="3">
    <source>
        <dbReference type="Proteomes" id="UP000828251"/>
    </source>
</evidence>
<comment type="caution">
    <text evidence="2">The sequence shown here is derived from an EMBL/GenBank/DDBJ whole genome shotgun (WGS) entry which is preliminary data.</text>
</comment>
<dbReference type="Proteomes" id="UP000828251">
    <property type="component" value="Unassembled WGS sequence"/>
</dbReference>
<keyword evidence="1" id="KW-0175">Coiled coil</keyword>
<proteinExistence type="predicted"/>
<protein>
    <submittedName>
        <fullName evidence="2">Uncharacterized protein</fullName>
    </submittedName>
</protein>
<accession>A0A9D3UAG4</accession>
<evidence type="ECO:0000313" key="2">
    <source>
        <dbReference type="EMBL" id="KAH1032996.1"/>
    </source>
</evidence>
<organism evidence="2 3">
    <name type="scientific">Gossypium stocksii</name>
    <dbReference type="NCBI Taxonomy" id="47602"/>
    <lineage>
        <taxon>Eukaryota</taxon>
        <taxon>Viridiplantae</taxon>
        <taxon>Streptophyta</taxon>
        <taxon>Embryophyta</taxon>
        <taxon>Tracheophyta</taxon>
        <taxon>Spermatophyta</taxon>
        <taxon>Magnoliopsida</taxon>
        <taxon>eudicotyledons</taxon>
        <taxon>Gunneridae</taxon>
        <taxon>Pentapetalae</taxon>
        <taxon>rosids</taxon>
        <taxon>malvids</taxon>
        <taxon>Malvales</taxon>
        <taxon>Malvaceae</taxon>
        <taxon>Malvoideae</taxon>
        <taxon>Gossypium</taxon>
    </lineage>
</organism>
<dbReference type="AlphaFoldDB" id="A0A9D3UAG4"/>
<keyword evidence="3" id="KW-1185">Reference proteome</keyword>
<dbReference type="EMBL" id="JAIQCV010000013">
    <property type="protein sequence ID" value="KAH1032996.1"/>
    <property type="molecule type" value="Genomic_DNA"/>
</dbReference>